<accession>A0A498J6K4</accession>
<evidence type="ECO:0000313" key="3">
    <source>
        <dbReference type="Proteomes" id="UP000290289"/>
    </source>
</evidence>
<keyword evidence="3" id="KW-1185">Reference proteome</keyword>
<dbReference type="PANTHER" id="PTHR27006">
    <property type="entry name" value="PROMASTIGOTE SURFACE ANTIGEN PROTEIN PSA"/>
    <property type="match status" value="1"/>
</dbReference>
<name>A0A498J6K4_MALDO</name>
<proteinExistence type="predicted"/>
<evidence type="ECO:0008006" key="4">
    <source>
        <dbReference type="Google" id="ProtNLM"/>
    </source>
</evidence>
<protein>
    <recommendedName>
        <fullName evidence="4">S-locus receptor kinase C-terminal domain-containing protein</fullName>
    </recommendedName>
</protein>
<dbReference type="EMBL" id="RDQH01000335">
    <property type="protein sequence ID" value="RXH89874.1"/>
    <property type="molecule type" value="Genomic_DNA"/>
</dbReference>
<comment type="caution">
    <text evidence="2">The sequence shown here is derived from an EMBL/GenBank/DDBJ whole genome shotgun (WGS) entry which is preliminary data.</text>
</comment>
<organism evidence="2 3">
    <name type="scientific">Malus domestica</name>
    <name type="common">Apple</name>
    <name type="synonym">Pyrus malus</name>
    <dbReference type="NCBI Taxonomy" id="3750"/>
    <lineage>
        <taxon>Eukaryota</taxon>
        <taxon>Viridiplantae</taxon>
        <taxon>Streptophyta</taxon>
        <taxon>Embryophyta</taxon>
        <taxon>Tracheophyta</taxon>
        <taxon>Spermatophyta</taxon>
        <taxon>Magnoliopsida</taxon>
        <taxon>eudicotyledons</taxon>
        <taxon>Gunneridae</taxon>
        <taxon>Pentapetalae</taxon>
        <taxon>rosids</taxon>
        <taxon>fabids</taxon>
        <taxon>Rosales</taxon>
        <taxon>Rosaceae</taxon>
        <taxon>Amygdaloideae</taxon>
        <taxon>Maleae</taxon>
        <taxon>Malus</taxon>
    </lineage>
</organism>
<dbReference type="AlphaFoldDB" id="A0A498J6K4"/>
<dbReference type="Proteomes" id="UP000290289">
    <property type="component" value="Chromosome 9"/>
</dbReference>
<feature type="compositionally biased region" description="Polar residues" evidence="1">
    <location>
        <begin position="52"/>
        <end position="62"/>
    </location>
</feature>
<dbReference type="PANTHER" id="PTHR27006:SF606">
    <property type="entry name" value="INTERLEUKIN-1 RECEPTOR-ASSOCIATED KINASE 4"/>
    <property type="match status" value="1"/>
</dbReference>
<evidence type="ECO:0000256" key="1">
    <source>
        <dbReference type="SAM" id="MobiDB-lite"/>
    </source>
</evidence>
<sequence length="216" mass="23757">MKLDEALRCIHAGFLCVQEAPADRPTMSLVIRMLQGNESTSLPPSKEPAFSTHGNSSLFRSSPTHTSFSHNAVTMSLPKGVSLWSMVGRLGLTVGEGSGDGVHDWRKEVGRGWDGNHGIQQNHMAWQGKKMEKKRGMGDVERRKRNGGFLCVQEAPADRPTMSSIIRMMQGNESTSLPPSKEPAFSTHRNFSHVHSSETPTIFSQNTVTMSLPEGR</sequence>
<gene>
    <name evidence="2" type="ORF">DVH24_032231</name>
</gene>
<evidence type="ECO:0000313" key="2">
    <source>
        <dbReference type="EMBL" id="RXH89874.1"/>
    </source>
</evidence>
<reference evidence="2 3" key="1">
    <citation type="submission" date="2018-10" db="EMBL/GenBank/DDBJ databases">
        <title>A high-quality apple genome assembly.</title>
        <authorList>
            <person name="Hu J."/>
        </authorList>
    </citation>
    <scope>NUCLEOTIDE SEQUENCE [LARGE SCALE GENOMIC DNA]</scope>
    <source>
        <strain evidence="3">cv. HFTH1</strain>
        <tissue evidence="2">Young leaf</tissue>
    </source>
</reference>
<feature type="region of interest" description="Disordered" evidence="1">
    <location>
        <begin position="38"/>
        <end position="62"/>
    </location>
</feature>